<sequence length="59" mass="6711">MMAANCTNFKEKILANIQKKSLQLPVKNGIIIERDCDRYAMKREVAAVSAGFSVEYVRF</sequence>
<dbReference type="EMBL" id="QRTC01000089">
    <property type="protein sequence ID" value="RGQ33964.1"/>
    <property type="molecule type" value="Genomic_DNA"/>
</dbReference>
<gene>
    <name evidence="1" type="ORF">DWY99_13810</name>
</gene>
<dbReference type="AlphaFoldDB" id="A0A412ASE5"/>
<comment type="caution">
    <text evidence="1">The sequence shown here is derived from an EMBL/GenBank/DDBJ whole genome shotgun (WGS) entry which is preliminary data.</text>
</comment>
<dbReference type="Proteomes" id="UP000284751">
    <property type="component" value="Unassembled WGS sequence"/>
</dbReference>
<evidence type="ECO:0000313" key="1">
    <source>
        <dbReference type="EMBL" id="RGQ33964.1"/>
    </source>
</evidence>
<name>A0A412ASE5_9FIRM</name>
<protein>
    <submittedName>
        <fullName evidence="1">Uncharacterized protein</fullName>
    </submittedName>
</protein>
<accession>A0A412ASE5</accession>
<evidence type="ECO:0000313" key="2">
    <source>
        <dbReference type="Proteomes" id="UP000284751"/>
    </source>
</evidence>
<reference evidence="1 2" key="1">
    <citation type="submission" date="2018-08" db="EMBL/GenBank/DDBJ databases">
        <title>A genome reference for cultivated species of the human gut microbiota.</title>
        <authorList>
            <person name="Zou Y."/>
            <person name="Xue W."/>
            <person name="Luo G."/>
        </authorList>
    </citation>
    <scope>NUCLEOTIDE SEQUENCE [LARGE SCALE GENOMIC DNA]</scope>
    <source>
        <strain evidence="1 2">AF28-26</strain>
    </source>
</reference>
<proteinExistence type="predicted"/>
<organism evidence="1 2">
    <name type="scientific">[Clostridium] leptum</name>
    <dbReference type="NCBI Taxonomy" id="1535"/>
    <lineage>
        <taxon>Bacteria</taxon>
        <taxon>Bacillati</taxon>
        <taxon>Bacillota</taxon>
        <taxon>Clostridia</taxon>
        <taxon>Eubacteriales</taxon>
        <taxon>Oscillospiraceae</taxon>
        <taxon>Oscillospiraceae incertae sedis</taxon>
    </lineage>
</organism>